<comment type="caution">
    <text evidence="2">The sequence shown here is derived from an EMBL/GenBank/DDBJ whole genome shotgun (WGS) entry which is preliminary data.</text>
</comment>
<proteinExistence type="predicted"/>
<keyword evidence="3" id="KW-1185">Reference proteome</keyword>
<organism evidence="2 3">
    <name type="scientific">Rubripirellula amarantea</name>
    <dbReference type="NCBI Taxonomy" id="2527999"/>
    <lineage>
        <taxon>Bacteria</taxon>
        <taxon>Pseudomonadati</taxon>
        <taxon>Planctomycetota</taxon>
        <taxon>Planctomycetia</taxon>
        <taxon>Pirellulales</taxon>
        <taxon>Pirellulaceae</taxon>
        <taxon>Rubripirellula</taxon>
    </lineage>
</organism>
<evidence type="ECO:0000313" key="2">
    <source>
        <dbReference type="EMBL" id="TWT53735.1"/>
    </source>
</evidence>
<evidence type="ECO:0008006" key="4">
    <source>
        <dbReference type="Google" id="ProtNLM"/>
    </source>
</evidence>
<dbReference type="OrthoDB" id="292759at2"/>
<dbReference type="Proteomes" id="UP000316598">
    <property type="component" value="Unassembled WGS sequence"/>
</dbReference>
<feature type="region of interest" description="Disordered" evidence="1">
    <location>
        <begin position="166"/>
        <end position="188"/>
    </location>
</feature>
<protein>
    <recommendedName>
        <fullName evidence="4">DUF3828 domain-containing protein</fullName>
    </recommendedName>
</protein>
<evidence type="ECO:0000313" key="3">
    <source>
        <dbReference type="Proteomes" id="UP000316598"/>
    </source>
</evidence>
<sequence>MIALVGCGGSASDVQVASSTNGTAPAAAAVASTPVVPATDVVSQFLDLVRRGGTDSGASTLLTSKAQSELQRIGRTVQPIGSPDARFTVTRSEMVPSDPNAALVHSVWAEPGPEGTTIESQVVWAVQKEANQWRISGLAMEFEGEPQPMIVNFEDGNRMAALLADVEGPSESSAELSQAASNPEQIDR</sequence>
<dbReference type="EMBL" id="SJPI01000001">
    <property type="protein sequence ID" value="TWT53735.1"/>
    <property type="molecule type" value="Genomic_DNA"/>
</dbReference>
<reference evidence="2 3" key="1">
    <citation type="submission" date="2019-02" db="EMBL/GenBank/DDBJ databases">
        <title>Deep-cultivation of Planctomycetes and their phenomic and genomic characterization uncovers novel biology.</title>
        <authorList>
            <person name="Wiegand S."/>
            <person name="Jogler M."/>
            <person name="Boedeker C."/>
            <person name="Pinto D."/>
            <person name="Vollmers J."/>
            <person name="Rivas-Marin E."/>
            <person name="Kohn T."/>
            <person name="Peeters S.H."/>
            <person name="Heuer A."/>
            <person name="Rast P."/>
            <person name="Oberbeckmann S."/>
            <person name="Bunk B."/>
            <person name="Jeske O."/>
            <person name="Meyerdierks A."/>
            <person name="Storesund J.E."/>
            <person name="Kallscheuer N."/>
            <person name="Luecker S."/>
            <person name="Lage O.M."/>
            <person name="Pohl T."/>
            <person name="Merkel B.J."/>
            <person name="Hornburger P."/>
            <person name="Mueller R.-W."/>
            <person name="Bruemmer F."/>
            <person name="Labrenz M."/>
            <person name="Spormann A.M."/>
            <person name="Op Den Camp H."/>
            <person name="Overmann J."/>
            <person name="Amann R."/>
            <person name="Jetten M.S.M."/>
            <person name="Mascher T."/>
            <person name="Medema M.H."/>
            <person name="Devos D.P."/>
            <person name="Kaster A.-K."/>
            <person name="Ovreas L."/>
            <person name="Rohde M."/>
            <person name="Galperin M.Y."/>
            <person name="Jogler C."/>
        </authorList>
    </citation>
    <scope>NUCLEOTIDE SEQUENCE [LARGE SCALE GENOMIC DNA]</scope>
    <source>
        <strain evidence="2 3">Pla22</strain>
    </source>
</reference>
<accession>A0A5C5WUT7</accession>
<evidence type="ECO:0000256" key="1">
    <source>
        <dbReference type="SAM" id="MobiDB-lite"/>
    </source>
</evidence>
<gene>
    <name evidence="2" type="ORF">Pla22_13670</name>
</gene>
<name>A0A5C5WUT7_9BACT</name>
<dbReference type="AlphaFoldDB" id="A0A5C5WUT7"/>
<feature type="compositionally biased region" description="Low complexity" evidence="1">
    <location>
        <begin position="170"/>
        <end position="181"/>
    </location>
</feature>